<dbReference type="EMBL" id="FNAB01000006">
    <property type="protein sequence ID" value="SDD72113.1"/>
    <property type="molecule type" value="Genomic_DNA"/>
</dbReference>
<accession>A0A1G6X2I7</accession>
<keyword evidence="2" id="KW-1185">Reference proteome</keyword>
<protein>
    <recommendedName>
        <fullName evidence="3">Transposase</fullName>
    </recommendedName>
</protein>
<organism evidence="1 2">
    <name type="scientific">Rhodococcus tukisamuensis</name>
    <dbReference type="NCBI Taxonomy" id="168276"/>
    <lineage>
        <taxon>Bacteria</taxon>
        <taxon>Bacillati</taxon>
        <taxon>Actinomycetota</taxon>
        <taxon>Actinomycetes</taxon>
        <taxon>Mycobacteriales</taxon>
        <taxon>Nocardiaceae</taxon>
        <taxon>Rhodococcus</taxon>
    </lineage>
</organism>
<evidence type="ECO:0000313" key="1">
    <source>
        <dbReference type="EMBL" id="SDD72113.1"/>
    </source>
</evidence>
<dbReference type="AlphaFoldDB" id="A0A1G6X2I7"/>
<reference evidence="1 2" key="1">
    <citation type="submission" date="2016-10" db="EMBL/GenBank/DDBJ databases">
        <authorList>
            <person name="de Groot N.N."/>
        </authorList>
    </citation>
    <scope>NUCLEOTIDE SEQUENCE [LARGE SCALE GENOMIC DNA]</scope>
    <source>
        <strain evidence="1 2">JCM 11308</strain>
    </source>
</reference>
<evidence type="ECO:0008006" key="3">
    <source>
        <dbReference type="Google" id="ProtNLM"/>
    </source>
</evidence>
<evidence type="ECO:0000313" key="2">
    <source>
        <dbReference type="Proteomes" id="UP000199417"/>
    </source>
</evidence>
<gene>
    <name evidence="1" type="ORF">SAMN05444580_10660</name>
</gene>
<dbReference type="Proteomes" id="UP000199417">
    <property type="component" value="Unassembled WGS sequence"/>
</dbReference>
<name>A0A1G6X2I7_9NOCA</name>
<proteinExistence type="predicted"/>
<dbReference type="InterPro" id="IPR036388">
    <property type="entry name" value="WH-like_DNA-bd_sf"/>
</dbReference>
<dbReference type="Gene3D" id="1.10.10.10">
    <property type="entry name" value="Winged helix-like DNA-binding domain superfamily/Winged helix DNA-binding domain"/>
    <property type="match status" value="1"/>
</dbReference>
<sequence length="55" mass="6184">MPKRYPAEWLERAVRMVLDHLDNYRSMHAVGGAIGSKLEVGTECLCVGLLRVRVS</sequence>